<dbReference type="AlphaFoldDB" id="A0A5D2QL30"/>
<organism evidence="2 3">
    <name type="scientific">Gossypium tomentosum</name>
    <name type="common">Hawaiian cotton</name>
    <name type="synonym">Gossypium sandvicense</name>
    <dbReference type="NCBI Taxonomy" id="34277"/>
    <lineage>
        <taxon>Eukaryota</taxon>
        <taxon>Viridiplantae</taxon>
        <taxon>Streptophyta</taxon>
        <taxon>Embryophyta</taxon>
        <taxon>Tracheophyta</taxon>
        <taxon>Spermatophyta</taxon>
        <taxon>Magnoliopsida</taxon>
        <taxon>eudicotyledons</taxon>
        <taxon>Gunneridae</taxon>
        <taxon>Pentapetalae</taxon>
        <taxon>rosids</taxon>
        <taxon>malvids</taxon>
        <taxon>Malvales</taxon>
        <taxon>Malvaceae</taxon>
        <taxon>Malvoideae</taxon>
        <taxon>Gossypium</taxon>
    </lineage>
</organism>
<proteinExistence type="predicted"/>
<evidence type="ECO:0000313" key="3">
    <source>
        <dbReference type="Proteomes" id="UP000322667"/>
    </source>
</evidence>
<evidence type="ECO:0000313" key="2">
    <source>
        <dbReference type="EMBL" id="TYI29226.1"/>
    </source>
</evidence>
<gene>
    <name evidence="2" type="ORF">ES332_A05G301600v1</name>
</gene>
<reference evidence="2 3" key="1">
    <citation type="submission" date="2019-07" db="EMBL/GenBank/DDBJ databases">
        <title>WGS assembly of Gossypium tomentosum.</title>
        <authorList>
            <person name="Chen Z.J."/>
            <person name="Sreedasyam A."/>
            <person name="Ando A."/>
            <person name="Song Q."/>
            <person name="De L."/>
            <person name="Hulse-Kemp A."/>
            <person name="Ding M."/>
            <person name="Ye W."/>
            <person name="Kirkbride R."/>
            <person name="Jenkins J."/>
            <person name="Plott C."/>
            <person name="Lovell J."/>
            <person name="Lin Y.-M."/>
            <person name="Vaughn R."/>
            <person name="Liu B."/>
            <person name="Li W."/>
            <person name="Simpson S."/>
            <person name="Scheffler B."/>
            <person name="Saski C."/>
            <person name="Grover C."/>
            <person name="Hu G."/>
            <person name="Conover J."/>
            <person name="Carlson J."/>
            <person name="Shu S."/>
            <person name="Boston L."/>
            <person name="Williams M."/>
            <person name="Peterson D."/>
            <person name="Mcgee K."/>
            <person name="Jones D."/>
            <person name="Wendel J."/>
            <person name="Stelly D."/>
            <person name="Grimwood J."/>
            <person name="Schmutz J."/>
        </authorList>
    </citation>
    <scope>NUCLEOTIDE SEQUENCE [LARGE SCALE GENOMIC DNA]</scope>
    <source>
        <strain evidence="2">7179.01</strain>
    </source>
</reference>
<name>A0A5D2QL30_GOSTO</name>
<accession>A0A5D2QL30</accession>
<evidence type="ECO:0000256" key="1">
    <source>
        <dbReference type="SAM" id="MobiDB-lite"/>
    </source>
</evidence>
<feature type="compositionally biased region" description="Polar residues" evidence="1">
    <location>
        <begin position="12"/>
        <end position="21"/>
    </location>
</feature>
<feature type="region of interest" description="Disordered" evidence="1">
    <location>
        <begin position="12"/>
        <end position="42"/>
    </location>
</feature>
<dbReference type="EMBL" id="CM017614">
    <property type="protein sequence ID" value="TYI29226.1"/>
    <property type="molecule type" value="Genomic_DNA"/>
</dbReference>
<protein>
    <submittedName>
        <fullName evidence="2">Uncharacterized protein</fullName>
    </submittedName>
</protein>
<sequence length="101" mass="11634">MDALYLKFQCKTNSHSRTPKQTTRKRKSKIENQNMNLKENNSPISLSSLNSFSTAIFHPQRSITLSIHDGILKKLKLSESLKLISSLSHRLSVFLSRHFYS</sequence>
<dbReference type="Proteomes" id="UP000322667">
    <property type="component" value="Chromosome A05"/>
</dbReference>
<keyword evidence="3" id="KW-1185">Reference proteome</keyword>